<organism evidence="1 2">
    <name type="scientific">Paenibacillus cremeus</name>
    <dbReference type="NCBI Taxonomy" id="2163881"/>
    <lineage>
        <taxon>Bacteria</taxon>
        <taxon>Bacillati</taxon>
        <taxon>Bacillota</taxon>
        <taxon>Bacilli</taxon>
        <taxon>Bacillales</taxon>
        <taxon>Paenibacillaceae</taxon>
        <taxon>Paenibacillus</taxon>
    </lineage>
</organism>
<dbReference type="NCBIfam" id="TIGR00022">
    <property type="entry name" value="YhcH/YjgK/YiaL family protein"/>
    <property type="match status" value="1"/>
</dbReference>
<dbReference type="Pfam" id="PF04074">
    <property type="entry name" value="DUF386"/>
    <property type="match status" value="1"/>
</dbReference>
<protein>
    <submittedName>
        <fullName evidence="1">DUF386 domain-containing protein</fullName>
    </submittedName>
</protein>
<dbReference type="EMBL" id="VNJI01000065">
    <property type="protein sequence ID" value="TVY02429.1"/>
    <property type="molecule type" value="Genomic_DNA"/>
</dbReference>
<evidence type="ECO:0000313" key="1">
    <source>
        <dbReference type="EMBL" id="TVY02429.1"/>
    </source>
</evidence>
<dbReference type="InterPro" id="IPR037012">
    <property type="entry name" value="NanQ/TabA/YiaL_sf"/>
</dbReference>
<reference evidence="1 2" key="1">
    <citation type="submission" date="2019-07" db="EMBL/GenBank/DDBJ databases">
        <authorList>
            <person name="Kim J."/>
        </authorList>
    </citation>
    <scope>NUCLEOTIDE SEQUENCE [LARGE SCALE GENOMIC DNA]</scope>
    <source>
        <strain evidence="1 2">JC52</strain>
    </source>
</reference>
<dbReference type="SUPFAM" id="SSF51197">
    <property type="entry name" value="Clavaminate synthase-like"/>
    <property type="match status" value="1"/>
</dbReference>
<evidence type="ECO:0000313" key="2">
    <source>
        <dbReference type="Proteomes" id="UP000317036"/>
    </source>
</evidence>
<dbReference type="GO" id="GO:0005829">
    <property type="term" value="C:cytosol"/>
    <property type="evidence" value="ECO:0007669"/>
    <property type="project" value="TreeGrafter"/>
</dbReference>
<sequence length="161" mass="18501">MACVIFSDLKNWQREKQVYPKAVNRGLEYIQNTDFSTMKPGNYEIEGQLMFAMLQERITTASHTRQPESHLTYTDIQYLIEGEEIIRVAHLTGEELISEDTFEEKDLAFYSKVGPETSLLLQPGSFAVFYPGDVHLPVCSVTEDKPLRKVVIKIHKSLLFE</sequence>
<dbReference type="PANTHER" id="PTHR34986:SF1">
    <property type="entry name" value="PROTEIN YIAL"/>
    <property type="match status" value="1"/>
</dbReference>
<dbReference type="PANTHER" id="PTHR34986">
    <property type="entry name" value="EVOLVED BETA-GALACTOSIDASE SUBUNIT BETA"/>
    <property type="match status" value="1"/>
</dbReference>
<comment type="caution">
    <text evidence="1">The sequence shown here is derived from an EMBL/GenBank/DDBJ whole genome shotgun (WGS) entry which is preliminary data.</text>
</comment>
<dbReference type="AlphaFoldDB" id="A0A559JRC1"/>
<keyword evidence="2" id="KW-1185">Reference proteome</keyword>
<name>A0A559JRC1_9BACL</name>
<dbReference type="Proteomes" id="UP000317036">
    <property type="component" value="Unassembled WGS sequence"/>
</dbReference>
<proteinExistence type="predicted"/>
<gene>
    <name evidence="1" type="ORF">FPZ49_31765</name>
</gene>
<dbReference type="OrthoDB" id="9792756at2"/>
<dbReference type="Gene3D" id="2.60.120.370">
    <property type="entry name" value="YhcH/YjgK/YiaL"/>
    <property type="match status" value="1"/>
</dbReference>
<accession>A0A559JRC1</accession>
<dbReference type="InterPro" id="IPR004375">
    <property type="entry name" value="NanQ/TabA/YiaL"/>
</dbReference>